<keyword evidence="3 5" id="KW-1133">Transmembrane helix</keyword>
<reference evidence="6 7" key="1">
    <citation type="submission" date="2023-11" db="EMBL/GenBank/DDBJ databases">
        <title>Halocaridina rubra genome assembly.</title>
        <authorList>
            <person name="Smith C."/>
        </authorList>
    </citation>
    <scope>NUCLEOTIDE SEQUENCE [LARGE SCALE GENOMIC DNA]</scope>
    <source>
        <strain evidence="6">EP-1</strain>
        <tissue evidence="6">Whole</tissue>
    </source>
</reference>
<dbReference type="AlphaFoldDB" id="A0AAN8WEH1"/>
<feature type="non-terminal residue" evidence="6">
    <location>
        <position position="216"/>
    </location>
</feature>
<sequence length="216" mass="24752">METTSPKVRALAGILIYTPWTIYTLVFSGLAYFVREWRWLMLGISLPNLLVLPALWYIDESVHWLVVRGEYGHALRILKKAAKWNKAELPPDEDIIYQFKEHNAEVQKTQKAEAKQTWKEYGMNIFILFRTPKLRTISLVMHLNFFVYGMVFYGLAFSGGSFNMDLFSYIALMGALELPGQILIPPTVSRIGRKKVYVVSFLLAGIMLLSTAVIPK</sequence>
<dbReference type="EMBL" id="JAXCGZ010021008">
    <property type="protein sequence ID" value="KAK7062943.1"/>
    <property type="molecule type" value="Genomic_DNA"/>
</dbReference>
<accession>A0AAN8WEH1</accession>
<evidence type="ECO:0000313" key="6">
    <source>
        <dbReference type="EMBL" id="KAK7062943.1"/>
    </source>
</evidence>
<dbReference type="GO" id="GO:0016020">
    <property type="term" value="C:membrane"/>
    <property type="evidence" value="ECO:0007669"/>
    <property type="project" value="UniProtKB-SubCell"/>
</dbReference>
<dbReference type="Proteomes" id="UP001381693">
    <property type="component" value="Unassembled WGS sequence"/>
</dbReference>
<gene>
    <name evidence="6" type="ORF">SK128_003699</name>
</gene>
<keyword evidence="2 5" id="KW-0812">Transmembrane</keyword>
<evidence type="ECO:0000256" key="4">
    <source>
        <dbReference type="ARBA" id="ARBA00023136"/>
    </source>
</evidence>
<evidence type="ECO:0000256" key="5">
    <source>
        <dbReference type="SAM" id="Phobius"/>
    </source>
</evidence>
<feature type="transmembrane region" description="Helical" evidence="5">
    <location>
        <begin position="166"/>
        <end position="184"/>
    </location>
</feature>
<feature type="transmembrane region" description="Helical" evidence="5">
    <location>
        <begin position="12"/>
        <end position="33"/>
    </location>
</feature>
<comment type="subcellular location">
    <subcellularLocation>
        <location evidence="1">Membrane</location>
        <topology evidence="1">Multi-pass membrane protein</topology>
    </subcellularLocation>
</comment>
<keyword evidence="4 5" id="KW-0472">Membrane</keyword>
<evidence type="ECO:0000313" key="7">
    <source>
        <dbReference type="Proteomes" id="UP001381693"/>
    </source>
</evidence>
<dbReference type="Pfam" id="PF00083">
    <property type="entry name" value="Sugar_tr"/>
    <property type="match status" value="1"/>
</dbReference>
<protein>
    <recommendedName>
        <fullName evidence="8">Organic cation transporter protein</fullName>
    </recommendedName>
</protein>
<feature type="transmembrane region" description="Helical" evidence="5">
    <location>
        <begin position="39"/>
        <end position="58"/>
    </location>
</feature>
<organism evidence="6 7">
    <name type="scientific">Halocaridina rubra</name>
    <name type="common">Hawaiian red shrimp</name>
    <dbReference type="NCBI Taxonomy" id="373956"/>
    <lineage>
        <taxon>Eukaryota</taxon>
        <taxon>Metazoa</taxon>
        <taxon>Ecdysozoa</taxon>
        <taxon>Arthropoda</taxon>
        <taxon>Crustacea</taxon>
        <taxon>Multicrustacea</taxon>
        <taxon>Malacostraca</taxon>
        <taxon>Eumalacostraca</taxon>
        <taxon>Eucarida</taxon>
        <taxon>Decapoda</taxon>
        <taxon>Pleocyemata</taxon>
        <taxon>Caridea</taxon>
        <taxon>Atyoidea</taxon>
        <taxon>Atyidae</taxon>
        <taxon>Halocaridina</taxon>
    </lineage>
</organism>
<evidence type="ECO:0000256" key="2">
    <source>
        <dbReference type="ARBA" id="ARBA00022692"/>
    </source>
</evidence>
<proteinExistence type="predicted"/>
<dbReference type="InterPro" id="IPR036259">
    <property type="entry name" value="MFS_trans_sf"/>
</dbReference>
<dbReference type="Gene3D" id="1.20.1250.20">
    <property type="entry name" value="MFS general substrate transporter like domains"/>
    <property type="match status" value="1"/>
</dbReference>
<feature type="transmembrane region" description="Helical" evidence="5">
    <location>
        <begin position="139"/>
        <end position="160"/>
    </location>
</feature>
<dbReference type="InterPro" id="IPR005828">
    <property type="entry name" value="MFS_sugar_transport-like"/>
</dbReference>
<feature type="transmembrane region" description="Helical" evidence="5">
    <location>
        <begin position="196"/>
        <end position="214"/>
    </location>
</feature>
<evidence type="ECO:0008006" key="8">
    <source>
        <dbReference type="Google" id="ProtNLM"/>
    </source>
</evidence>
<dbReference type="PANTHER" id="PTHR24064">
    <property type="entry name" value="SOLUTE CARRIER FAMILY 22 MEMBER"/>
    <property type="match status" value="1"/>
</dbReference>
<dbReference type="SUPFAM" id="SSF103473">
    <property type="entry name" value="MFS general substrate transporter"/>
    <property type="match status" value="1"/>
</dbReference>
<keyword evidence="7" id="KW-1185">Reference proteome</keyword>
<comment type="caution">
    <text evidence="6">The sequence shown here is derived from an EMBL/GenBank/DDBJ whole genome shotgun (WGS) entry which is preliminary data.</text>
</comment>
<evidence type="ECO:0000256" key="3">
    <source>
        <dbReference type="ARBA" id="ARBA00022989"/>
    </source>
</evidence>
<dbReference type="GO" id="GO:0022857">
    <property type="term" value="F:transmembrane transporter activity"/>
    <property type="evidence" value="ECO:0007669"/>
    <property type="project" value="InterPro"/>
</dbReference>
<name>A0AAN8WEH1_HALRR</name>
<evidence type="ECO:0000256" key="1">
    <source>
        <dbReference type="ARBA" id="ARBA00004141"/>
    </source>
</evidence>